<evidence type="ECO:0000256" key="2">
    <source>
        <dbReference type="SAM" id="SignalP"/>
    </source>
</evidence>
<comment type="caution">
    <text evidence="3">The sequence shown here is derived from an EMBL/GenBank/DDBJ whole genome shotgun (WGS) entry which is preliminary data.</text>
</comment>
<reference evidence="3 4" key="2">
    <citation type="submission" date="2014-09" db="EMBL/GenBank/DDBJ databases">
        <authorList>
            <consortium name="NBRP consortium"/>
            <person name="Sawabe T."/>
            <person name="Meirelles P."/>
            <person name="Nakanishi M."/>
            <person name="Sayaka M."/>
            <person name="Hattori M."/>
            <person name="Ohkuma M."/>
        </authorList>
    </citation>
    <scope>NUCLEOTIDE SEQUENCE [LARGE SCALE GENOMIC DNA]</scope>
    <source>
        <strain evidence="3 4">JCM 19240</strain>
    </source>
</reference>
<gene>
    <name evidence="3" type="ORF">JCM19240_2864</name>
</gene>
<reference evidence="3 4" key="1">
    <citation type="submission" date="2014-09" db="EMBL/GenBank/DDBJ databases">
        <title>Vibrio maritimus JCM 19240. (C210) whole genome shotgun sequence.</title>
        <authorList>
            <person name="Sawabe T."/>
            <person name="Meirelles P."/>
            <person name="Nakanishi M."/>
            <person name="Sayaka M."/>
            <person name="Hattori M."/>
            <person name="Ohkuma M."/>
        </authorList>
    </citation>
    <scope>NUCLEOTIDE SEQUENCE [LARGE SCALE GENOMIC DNA]</scope>
    <source>
        <strain evidence="3 4">JCM 19240</strain>
    </source>
</reference>
<accession>A0A090T9X8</accession>
<organism evidence="3 4">
    <name type="scientific">Vibrio maritimus</name>
    <dbReference type="NCBI Taxonomy" id="990268"/>
    <lineage>
        <taxon>Bacteria</taxon>
        <taxon>Pseudomonadati</taxon>
        <taxon>Pseudomonadota</taxon>
        <taxon>Gammaproteobacteria</taxon>
        <taxon>Vibrionales</taxon>
        <taxon>Vibrionaceae</taxon>
        <taxon>Vibrio</taxon>
    </lineage>
</organism>
<protein>
    <submittedName>
        <fullName evidence="3">Uncharacterized protein</fullName>
    </submittedName>
</protein>
<keyword evidence="4" id="KW-1185">Reference proteome</keyword>
<dbReference type="EMBL" id="BBMT01000012">
    <property type="protein sequence ID" value="GAL36795.1"/>
    <property type="molecule type" value="Genomic_DNA"/>
</dbReference>
<dbReference type="Proteomes" id="UP000029224">
    <property type="component" value="Unassembled WGS sequence"/>
</dbReference>
<keyword evidence="1 2" id="KW-0732">Signal</keyword>
<name>A0A090T9X8_9VIBR</name>
<proteinExistence type="predicted"/>
<dbReference type="AlphaFoldDB" id="A0A090T9X8"/>
<feature type="chain" id="PRO_5001865679" evidence="2">
    <location>
        <begin position="33"/>
        <end position="238"/>
    </location>
</feature>
<dbReference type="OrthoDB" id="5883034at2"/>
<evidence type="ECO:0000256" key="1">
    <source>
        <dbReference type="ARBA" id="ARBA00022729"/>
    </source>
</evidence>
<dbReference type="InterPro" id="IPR053713">
    <property type="entry name" value="Bact_OM_Channel_sf"/>
</dbReference>
<evidence type="ECO:0000313" key="3">
    <source>
        <dbReference type="EMBL" id="GAL36795.1"/>
    </source>
</evidence>
<sequence>MRHVCLPWKTLRHGLLTLALLSSSTIAPFTYANESQSKIVDFNVQATKYQDEFIGVFGVDVAATDSLTLSVEADTDRYLQFGTSYDWLAGNHYFNVYGQYGFDDSIDIYDVGFMYGYSVAPSLFVYWDTYYQWRDTTKALELPEPIDHGNHRQEWKNTLGASYSVHPLLDISVNYNVDVLTSQHGFENSTRSSYDISATANLPYVQPYVKYTKGQYRVRPGRPIEDSSNVELGFYLDF</sequence>
<feature type="signal peptide" evidence="2">
    <location>
        <begin position="1"/>
        <end position="32"/>
    </location>
</feature>
<dbReference type="Gene3D" id="2.40.160.40">
    <property type="entry name" value="monomeric porin ompg"/>
    <property type="match status" value="1"/>
</dbReference>
<evidence type="ECO:0000313" key="4">
    <source>
        <dbReference type="Proteomes" id="UP000029224"/>
    </source>
</evidence>